<feature type="domain" description="Saccharopine dehydrogenase NADP binding" evidence="1">
    <location>
        <begin position="9"/>
        <end position="108"/>
    </location>
</feature>
<organism evidence="2 3">
    <name type="scientific">Vallitalea guaymasensis</name>
    <dbReference type="NCBI Taxonomy" id="1185412"/>
    <lineage>
        <taxon>Bacteria</taxon>
        <taxon>Bacillati</taxon>
        <taxon>Bacillota</taxon>
        <taxon>Clostridia</taxon>
        <taxon>Lachnospirales</taxon>
        <taxon>Vallitaleaceae</taxon>
        <taxon>Vallitalea</taxon>
    </lineage>
</organism>
<dbReference type="EMBL" id="CP058561">
    <property type="protein sequence ID" value="QUH30460.1"/>
    <property type="molecule type" value="Genomic_DNA"/>
</dbReference>
<gene>
    <name evidence="2" type="ORF">HYG85_16715</name>
</gene>
<keyword evidence="3" id="KW-1185">Reference proteome</keyword>
<evidence type="ECO:0000313" key="3">
    <source>
        <dbReference type="Proteomes" id="UP000677305"/>
    </source>
</evidence>
<evidence type="ECO:0000313" key="2">
    <source>
        <dbReference type="EMBL" id="QUH30460.1"/>
    </source>
</evidence>
<dbReference type="InterPro" id="IPR036291">
    <property type="entry name" value="NAD(P)-bd_dom_sf"/>
</dbReference>
<accession>A0A8J8SDG4</accession>
<reference evidence="2 3" key="1">
    <citation type="submission" date="2020-07" db="EMBL/GenBank/DDBJ databases">
        <title>Vallitalea guaymasensis genome.</title>
        <authorList>
            <person name="Postec A."/>
        </authorList>
    </citation>
    <scope>NUCLEOTIDE SEQUENCE [LARGE SCALE GENOMIC DNA]</scope>
    <source>
        <strain evidence="2 3">Ra1766G1</strain>
    </source>
</reference>
<dbReference type="Gene3D" id="3.40.50.720">
    <property type="entry name" value="NAD(P)-binding Rossmann-like Domain"/>
    <property type="match status" value="1"/>
</dbReference>
<dbReference type="PANTHER" id="PTHR43781">
    <property type="entry name" value="SACCHAROPINE DEHYDROGENASE"/>
    <property type="match status" value="1"/>
</dbReference>
<dbReference type="KEGG" id="vgu:HYG85_16715"/>
<name>A0A8J8SDG4_9FIRM</name>
<dbReference type="RefSeq" id="WP_212690626.1">
    <property type="nucleotide sequence ID" value="NZ_CP058561.1"/>
</dbReference>
<dbReference type="InterPro" id="IPR005097">
    <property type="entry name" value="Sacchrp_dh_NADP-bd"/>
</dbReference>
<dbReference type="PANTHER" id="PTHR43781:SF1">
    <property type="entry name" value="SACCHAROPINE DEHYDROGENASE"/>
    <property type="match status" value="1"/>
</dbReference>
<dbReference type="Proteomes" id="UP000677305">
    <property type="component" value="Chromosome"/>
</dbReference>
<dbReference type="Pfam" id="PF03435">
    <property type="entry name" value="Sacchrp_dh_NADP"/>
    <property type="match status" value="1"/>
</dbReference>
<evidence type="ECO:0000259" key="1">
    <source>
        <dbReference type="Pfam" id="PF03435"/>
    </source>
</evidence>
<dbReference type="AlphaFoldDB" id="A0A8J8SDG4"/>
<proteinExistence type="predicted"/>
<sequence length="375" mass="42513">MKKEKYNTIGILGATGSVGKKAAKTLMEHTDYKLLLGSRDKNKLETMFDVSDSIKEYVQVDINNKVQLEEFCSRCSMVLNCSGPSEIILEKVALACIERGVHYVDVSGGEKLYELLKTKEDIIRSKKLLFIIACGVYPGLTEIYPKYIIKKYFDLVNSLKFYFTTQGKLSFSSAYDYICGILNKVGKGMKYIDRGCITSVDNNKIQECSLPEPAGSRYCYPIINVEFEKMCQNNNIDEAYFYNTFYNKEDIENAMLIIKDSKRLGKDVLAKNMTGQFVGDSSLRDFTMIYMTCEGIKDNSEIEIEGKMLYQGAGNDISGIVGANVIEIIMDTEPNEHGIYYVTDIISVDSFIDKMNNKGIMFYETIKEYEEGEII</sequence>
<dbReference type="SUPFAM" id="SSF51735">
    <property type="entry name" value="NAD(P)-binding Rossmann-fold domains"/>
    <property type="match status" value="1"/>
</dbReference>
<protein>
    <submittedName>
        <fullName evidence="2">Saccharopine dehydrogenase NADP-binding domain-containing protein</fullName>
    </submittedName>
</protein>